<evidence type="ECO:0000313" key="2">
    <source>
        <dbReference type="EMBL" id="XDV68201.1"/>
    </source>
</evidence>
<feature type="compositionally biased region" description="Basic and acidic residues" evidence="1">
    <location>
        <begin position="46"/>
        <end position="69"/>
    </location>
</feature>
<feature type="compositionally biased region" description="Basic and acidic residues" evidence="1">
    <location>
        <begin position="17"/>
        <end position="29"/>
    </location>
</feature>
<organism evidence="2">
    <name type="scientific">Streptomyces sp. R33</name>
    <dbReference type="NCBI Taxonomy" id="3238629"/>
    <lineage>
        <taxon>Bacteria</taxon>
        <taxon>Bacillati</taxon>
        <taxon>Actinomycetota</taxon>
        <taxon>Actinomycetes</taxon>
        <taxon>Kitasatosporales</taxon>
        <taxon>Streptomycetaceae</taxon>
        <taxon>Streptomyces</taxon>
    </lineage>
</organism>
<reference evidence="2" key="1">
    <citation type="submission" date="2024-08" db="EMBL/GenBank/DDBJ databases">
        <authorList>
            <person name="Yu S.T."/>
        </authorList>
    </citation>
    <scope>NUCLEOTIDE SEQUENCE</scope>
    <source>
        <strain evidence="2">R33</strain>
    </source>
</reference>
<accession>A0AB39YFF4</accession>
<dbReference type="RefSeq" id="WP_369779771.1">
    <property type="nucleotide sequence ID" value="NZ_CP165727.1"/>
</dbReference>
<gene>
    <name evidence="2" type="ORF">AB5J51_37360</name>
</gene>
<protein>
    <submittedName>
        <fullName evidence="2">Uncharacterized protein</fullName>
    </submittedName>
</protein>
<feature type="region of interest" description="Disordered" evidence="1">
    <location>
        <begin position="1"/>
        <end position="80"/>
    </location>
</feature>
<dbReference type="AlphaFoldDB" id="A0AB39YFF4"/>
<sequence>MGGAGENDYGTVRRPRMQHEGGTADEHGRTPGVPSRTGTGAQPPADAERVARANEPRTRTVRGLKRDEIDQSDEERDWPQ</sequence>
<dbReference type="EMBL" id="CP165727">
    <property type="protein sequence ID" value="XDV68201.1"/>
    <property type="molecule type" value="Genomic_DNA"/>
</dbReference>
<feature type="compositionally biased region" description="Acidic residues" evidence="1">
    <location>
        <begin position="70"/>
        <end position="80"/>
    </location>
</feature>
<proteinExistence type="predicted"/>
<evidence type="ECO:0000256" key="1">
    <source>
        <dbReference type="SAM" id="MobiDB-lite"/>
    </source>
</evidence>
<name>A0AB39YFF4_9ACTN</name>